<accession>A0ACC2AGF3</accession>
<sequence>MLMCVSRQDNDPSASEVSSSNNNINSSEFLREMCSTTDERSSKFEKGRLDYGCTHYRRRCRLRAPCCNEIFSCRHCHNAAKDLNESDLKKRHDLPRHRVEKVICSLCNTEQDVQQVCQNCGTCMGAYFCHKCKFFDDDTSRQKYHCDSCGICRIGSSDKFFHCQKCGCCYPTSLQQGHPCVENAMHHNCPVCYEYLFDSVKEISVMRCGHTIHLGCLKELCLHSHFACPVCSKTISDMSHIWASLDREVAATVMPEELRNKVVWILCNDCGVYNEVCFHIIAQKCPNCSSYNTRKTKGGPCAVSSSA</sequence>
<keyword evidence="2" id="KW-1185">Reference proteome</keyword>
<comment type="caution">
    <text evidence="1">The sequence shown here is derived from an EMBL/GenBank/DDBJ whole genome shotgun (WGS) entry which is preliminary data.</text>
</comment>
<gene>
    <name evidence="1" type="ORF">O6H91_22G066600</name>
</gene>
<reference evidence="2" key="1">
    <citation type="journal article" date="2024" name="Proc. Natl. Acad. Sci. U.S.A.">
        <title>Extraordinary preservation of gene collinearity over three hundred million years revealed in homosporous lycophytes.</title>
        <authorList>
            <person name="Li C."/>
            <person name="Wickell D."/>
            <person name="Kuo L.Y."/>
            <person name="Chen X."/>
            <person name="Nie B."/>
            <person name="Liao X."/>
            <person name="Peng D."/>
            <person name="Ji J."/>
            <person name="Jenkins J."/>
            <person name="Williams M."/>
            <person name="Shu S."/>
            <person name="Plott C."/>
            <person name="Barry K."/>
            <person name="Rajasekar S."/>
            <person name="Grimwood J."/>
            <person name="Han X."/>
            <person name="Sun S."/>
            <person name="Hou Z."/>
            <person name="He W."/>
            <person name="Dai G."/>
            <person name="Sun C."/>
            <person name="Schmutz J."/>
            <person name="Leebens-Mack J.H."/>
            <person name="Li F.W."/>
            <person name="Wang L."/>
        </authorList>
    </citation>
    <scope>NUCLEOTIDE SEQUENCE [LARGE SCALE GENOMIC DNA]</scope>
    <source>
        <strain evidence="2">cv. PW_Plant_1</strain>
    </source>
</reference>
<protein>
    <submittedName>
        <fullName evidence="1">Uncharacterized protein</fullName>
    </submittedName>
</protein>
<evidence type="ECO:0000313" key="1">
    <source>
        <dbReference type="EMBL" id="KAJ7516660.1"/>
    </source>
</evidence>
<organism evidence="1 2">
    <name type="scientific">Diphasiastrum complanatum</name>
    <name type="common">Issler's clubmoss</name>
    <name type="synonym">Lycopodium complanatum</name>
    <dbReference type="NCBI Taxonomy" id="34168"/>
    <lineage>
        <taxon>Eukaryota</taxon>
        <taxon>Viridiplantae</taxon>
        <taxon>Streptophyta</taxon>
        <taxon>Embryophyta</taxon>
        <taxon>Tracheophyta</taxon>
        <taxon>Lycopodiopsida</taxon>
        <taxon>Lycopodiales</taxon>
        <taxon>Lycopodiaceae</taxon>
        <taxon>Lycopodioideae</taxon>
        <taxon>Diphasiastrum</taxon>
    </lineage>
</organism>
<evidence type="ECO:0000313" key="2">
    <source>
        <dbReference type="Proteomes" id="UP001162992"/>
    </source>
</evidence>
<name>A0ACC2AGF3_DIPCM</name>
<dbReference type="EMBL" id="CM055113">
    <property type="protein sequence ID" value="KAJ7516660.1"/>
    <property type="molecule type" value="Genomic_DNA"/>
</dbReference>
<proteinExistence type="predicted"/>
<dbReference type="Proteomes" id="UP001162992">
    <property type="component" value="Chromosome 22"/>
</dbReference>